<name>A0ABW3I5Q3_9FLAO</name>
<dbReference type="SUPFAM" id="SSF47027">
    <property type="entry name" value="Acyl-CoA binding protein"/>
    <property type="match status" value="1"/>
</dbReference>
<gene>
    <name evidence="2" type="ORF">ACFQ1O_13150</name>
</gene>
<dbReference type="InterPro" id="IPR000582">
    <property type="entry name" value="Acyl-CoA-binding_protein"/>
</dbReference>
<dbReference type="Proteomes" id="UP001596997">
    <property type="component" value="Unassembled WGS sequence"/>
</dbReference>
<accession>A0ABW3I5Q3</accession>
<dbReference type="RefSeq" id="WP_377716886.1">
    <property type="nucleotide sequence ID" value="NZ_JBHTJM010000010.1"/>
</dbReference>
<protein>
    <submittedName>
        <fullName evidence="2">Acyl-CoA-binding protein</fullName>
    </submittedName>
</protein>
<evidence type="ECO:0000313" key="3">
    <source>
        <dbReference type="Proteomes" id="UP001596997"/>
    </source>
</evidence>
<dbReference type="PROSITE" id="PS51228">
    <property type="entry name" value="ACB_2"/>
    <property type="match status" value="1"/>
</dbReference>
<dbReference type="Pfam" id="PF00887">
    <property type="entry name" value="ACBP"/>
    <property type="match status" value="1"/>
</dbReference>
<keyword evidence="3" id="KW-1185">Reference proteome</keyword>
<dbReference type="InterPro" id="IPR014352">
    <property type="entry name" value="FERM/acyl-CoA-bd_prot_sf"/>
</dbReference>
<proteinExistence type="predicted"/>
<comment type="caution">
    <text evidence="2">The sequence shown here is derived from an EMBL/GenBank/DDBJ whole genome shotgun (WGS) entry which is preliminary data.</text>
</comment>
<evidence type="ECO:0000313" key="2">
    <source>
        <dbReference type="EMBL" id="MFD0964957.1"/>
    </source>
</evidence>
<dbReference type="InterPro" id="IPR035984">
    <property type="entry name" value="Acyl-CoA-binding_sf"/>
</dbReference>
<dbReference type="Gene3D" id="1.20.80.10">
    <property type="match status" value="1"/>
</dbReference>
<feature type="domain" description="ACB" evidence="1">
    <location>
        <begin position="1"/>
        <end position="93"/>
    </location>
</feature>
<reference evidence="3" key="1">
    <citation type="journal article" date="2019" name="Int. J. Syst. Evol. Microbiol.">
        <title>The Global Catalogue of Microorganisms (GCM) 10K type strain sequencing project: providing services to taxonomists for standard genome sequencing and annotation.</title>
        <authorList>
            <consortium name="The Broad Institute Genomics Platform"/>
            <consortium name="The Broad Institute Genome Sequencing Center for Infectious Disease"/>
            <person name="Wu L."/>
            <person name="Ma J."/>
        </authorList>
    </citation>
    <scope>NUCLEOTIDE SEQUENCE [LARGE SCALE GENOMIC DNA]</scope>
    <source>
        <strain evidence="3">CCUG 62114</strain>
    </source>
</reference>
<evidence type="ECO:0000259" key="1">
    <source>
        <dbReference type="PROSITE" id="PS51228"/>
    </source>
</evidence>
<dbReference type="EMBL" id="JBHTJM010000010">
    <property type="protein sequence ID" value="MFD0964957.1"/>
    <property type="molecule type" value="Genomic_DNA"/>
</dbReference>
<sequence>MNDEELHIRFLKAFDAANAMENIEIPIDLRLQFYAYYKQATISSSNFYNPNDPVDIRNAFKMNAILQVKDLTPNEAKLAYIKLVNQTLIKYKINHIKPI</sequence>
<organism evidence="2 3">
    <name type="scientific">Pseudofulvibacter geojedonensis</name>
    <dbReference type="NCBI Taxonomy" id="1123758"/>
    <lineage>
        <taxon>Bacteria</taxon>
        <taxon>Pseudomonadati</taxon>
        <taxon>Bacteroidota</taxon>
        <taxon>Flavobacteriia</taxon>
        <taxon>Flavobacteriales</taxon>
        <taxon>Flavobacteriaceae</taxon>
        <taxon>Pseudofulvibacter</taxon>
    </lineage>
</organism>